<feature type="signal peptide" evidence="1">
    <location>
        <begin position="1"/>
        <end position="17"/>
    </location>
</feature>
<organism evidence="2 3">
    <name type="scientific">Ceratopteris richardii</name>
    <name type="common">Triangle waterfern</name>
    <dbReference type="NCBI Taxonomy" id="49495"/>
    <lineage>
        <taxon>Eukaryota</taxon>
        <taxon>Viridiplantae</taxon>
        <taxon>Streptophyta</taxon>
        <taxon>Embryophyta</taxon>
        <taxon>Tracheophyta</taxon>
        <taxon>Polypodiopsida</taxon>
        <taxon>Polypodiidae</taxon>
        <taxon>Polypodiales</taxon>
        <taxon>Pteridineae</taxon>
        <taxon>Pteridaceae</taxon>
        <taxon>Parkerioideae</taxon>
        <taxon>Ceratopteris</taxon>
    </lineage>
</organism>
<dbReference type="Proteomes" id="UP000825935">
    <property type="component" value="Chromosome 11"/>
</dbReference>
<evidence type="ECO:0000313" key="3">
    <source>
        <dbReference type="Proteomes" id="UP000825935"/>
    </source>
</evidence>
<dbReference type="EMBL" id="CM035416">
    <property type="protein sequence ID" value="KAH7426048.1"/>
    <property type="molecule type" value="Genomic_DNA"/>
</dbReference>
<comment type="caution">
    <text evidence="2">The sequence shown here is derived from an EMBL/GenBank/DDBJ whole genome shotgun (WGS) entry which is preliminary data.</text>
</comment>
<feature type="chain" id="PRO_5035894862" description="Secreted protein" evidence="1">
    <location>
        <begin position="18"/>
        <end position="94"/>
    </location>
</feature>
<evidence type="ECO:0000313" key="2">
    <source>
        <dbReference type="EMBL" id="KAH7426048.1"/>
    </source>
</evidence>
<dbReference type="AlphaFoldDB" id="A0A8T2TUG4"/>
<sequence>MLEVAAFLHLAFTWLMGHEKDRNSGSLLCCAGWRGCFEATAARDWAYGKCSTIQSGGVCYEKSTIVDHASYAFTLYCLSISAATLALIPVVVVG</sequence>
<name>A0A8T2TUG4_CERRI</name>
<protein>
    <recommendedName>
        <fullName evidence="4">Secreted protein</fullName>
    </recommendedName>
</protein>
<keyword evidence="3" id="KW-1185">Reference proteome</keyword>
<evidence type="ECO:0000256" key="1">
    <source>
        <dbReference type="SAM" id="SignalP"/>
    </source>
</evidence>
<keyword evidence="1" id="KW-0732">Signal</keyword>
<proteinExistence type="predicted"/>
<reference evidence="2" key="1">
    <citation type="submission" date="2021-08" db="EMBL/GenBank/DDBJ databases">
        <title>WGS assembly of Ceratopteris richardii.</title>
        <authorList>
            <person name="Marchant D.B."/>
            <person name="Chen G."/>
            <person name="Jenkins J."/>
            <person name="Shu S."/>
            <person name="Leebens-Mack J."/>
            <person name="Grimwood J."/>
            <person name="Schmutz J."/>
            <person name="Soltis P."/>
            <person name="Soltis D."/>
            <person name="Chen Z.-H."/>
        </authorList>
    </citation>
    <scope>NUCLEOTIDE SEQUENCE</scope>
    <source>
        <strain evidence="2">Whitten #5841</strain>
        <tissue evidence="2">Leaf</tissue>
    </source>
</reference>
<accession>A0A8T2TUG4</accession>
<gene>
    <name evidence="2" type="ORF">KP509_11G082700</name>
</gene>
<evidence type="ECO:0008006" key="4">
    <source>
        <dbReference type="Google" id="ProtNLM"/>
    </source>
</evidence>